<dbReference type="Proteomes" id="UP000544127">
    <property type="component" value="Unassembled WGS sequence"/>
</dbReference>
<reference evidence="3 4" key="1">
    <citation type="submission" date="2019-09" db="EMBL/GenBank/DDBJ databases">
        <title>Bird 10,000 Genomes (B10K) Project - Family phase.</title>
        <authorList>
            <person name="Zhang G."/>
        </authorList>
    </citation>
    <scope>NUCLEOTIDE SEQUENCE [LARGE SCALE GENOMIC DNA]</scope>
    <source>
        <strain evidence="3">B10K-DU-012-37</strain>
    </source>
</reference>
<name>A0A7K6BE01_UPUEP</name>
<dbReference type="Pfam" id="PF04775">
    <property type="entry name" value="Bile_Hydr_Trans"/>
    <property type="match status" value="1"/>
</dbReference>
<dbReference type="GO" id="GO:0005777">
    <property type="term" value="C:peroxisome"/>
    <property type="evidence" value="ECO:0007669"/>
    <property type="project" value="TreeGrafter"/>
</dbReference>
<feature type="domain" description="Acyl-CoA thioester hydrolase/bile acid-CoA amino acid N-acetyltransferase" evidence="2">
    <location>
        <begin position="14"/>
        <end position="142"/>
    </location>
</feature>
<dbReference type="AlphaFoldDB" id="A0A7K6BE01"/>
<dbReference type="GO" id="GO:0047617">
    <property type="term" value="F:fatty acyl-CoA hydrolase activity"/>
    <property type="evidence" value="ECO:0007669"/>
    <property type="project" value="TreeGrafter"/>
</dbReference>
<keyword evidence="3" id="KW-0012">Acyltransferase</keyword>
<evidence type="ECO:0000256" key="1">
    <source>
        <dbReference type="ARBA" id="ARBA00006538"/>
    </source>
</evidence>
<keyword evidence="3" id="KW-0808">Transferase</keyword>
<evidence type="ECO:0000313" key="4">
    <source>
        <dbReference type="Proteomes" id="UP000544127"/>
    </source>
</evidence>
<evidence type="ECO:0000259" key="2">
    <source>
        <dbReference type="Pfam" id="PF04775"/>
    </source>
</evidence>
<comment type="caution">
    <text evidence="3">The sequence shown here is derived from an EMBL/GenBank/DDBJ whole genome shotgun (WGS) entry which is preliminary data.</text>
</comment>
<sequence>MVEVTVTPQSSLADQPVRLLVRGLPPWQLITLRASLTDEQGEHFQARAFFRATATGEVDPGYQPALGGNYSGVCPMGLFWFLQPDTPFRRLLKRDVASSPFLVHLEVFGGYHLAKQPKEKPLATCVAQRWFVAPGTRRLPIRDGRVRGALYLPP</sequence>
<dbReference type="InterPro" id="IPR042490">
    <property type="entry name" value="Thio_Ohase/BAAT_N"/>
</dbReference>
<organism evidence="3 4">
    <name type="scientific">Upupa epops</name>
    <name type="common">Eurasian hoopoe</name>
    <dbReference type="NCBI Taxonomy" id="57439"/>
    <lineage>
        <taxon>Eukaryota</taxon>
        <taxon>Metazoa</taxon>
        <taxon>Chordata</taxon>
        <taxon>Craniata</taxon>
        <taxon>Vertebrata</taxon>
        <taxon>Euteleostomi</taxon>
        <taxon>Archelosauria</taxon>
        <taxon>Archosauria</taxon>
        <taxon>Dinosauria</taxon>
        <taxon>Saurischia</taxon>
        <taxon>Theropoda</taxon>
        <taxon>Coelurosauria</taxon>
        <taxon>Aves</taxon>
        <taxon>Neognathae</taxon>
        <taxon>Neoaves</taxon>
        <taxon>Telluraves</taxon>
        <taxon>Coraciimorphae</taxon>
        <taxon>Bucerotiformes</taxon>
        <taxon>Upupidae</taxon>
        <taxon>Upupa</taxon>
    </lineage>
</organism>
<dbReference type="GO" id="GO:0016746">
    <property type="term" value="F:acyltransferase activity"/>
    <property type="evidence" value="ECO:0007669"/>
    <property type="project" value="UniProtKB-KW"/>
</dbReference>
<dbReference type="FunFam" id="2.60.40.2240:FF:000001">
    <property type="entry name" value="acyl-coenzyme A thioesterase 4"/>
    <property type="match status" value="1"/>
</dbReference>
<dbReference type="EMBL" id="VZRI01012942">
    <property type="protein sequence ID" value="NWV00593.1"/>
    <property type="molecule type" value="Genomic_DNA"/>
</dbReference>
<feature type="non-terminal residue" evidence="3">
    <location>
        <position position="154"/>
    </location>
</feature>
<comment type="similarity">
    <text evidence="1">Belongs to the C/M/P thioester hydrolase family.</text>
</comment>
<evidence type="ECO:0000313" key="3">
    <source>
        <dbReference type="EMBL" id="NWV00593.1"/>
    </source>
</evidence>
<dbReference type="PANTHER" id="PTHR10824:SF18">
    <property type="entry name" value="BILE ACID-COA:AMINO ACID N-ACYLTRANSFERASE"/>
    <property type="match status" value="1"/>
</dbReference>
<dbReference type="GO" id="GO:0006631">
    <property type="term" value="P:fatty acid metabolic process"/>
    <property type="evidence" value="ECO:0007669"/>
    <property type="project" value="TreeGrafter"/>
</dbReference>
<gene>
    <name evidence="3" type="primary">Baat</name>
    <name evidence="3" type="ORF">UPUEPO_R08347</name>
</gene>
<dbReference type="Gene3D" id="2.60.40.2240">
    <property type="entry name" value="Acyl-CoA thioester hydrolase/BAAT N-terminal domain"/>
    <property type="match status" value="1"/>
</dbReference>
<dbReference type="OrthoDB" id="6347013at2759"/>
<accession>A0A7K6BE01</accession>
<protein>
    <submittedName>
        <fullName evidence="3">BAAT acyltransferase</fullName>
    </submittedName>
</protein>
<dbReference type="InterPro" id="IPR006862">
    <property type="entry name" value="Thio_Ohase/aa_AcTrfase"/>
</dbReference>
<dbReference type="GO" id="GO:0006637">
    <property type="term" value="P:acyl-CoA metabolic process"/>
    <property type="evidence" value="ECO:0007669"/>
    <property type="project" value="TreeGrafter"/>
</dbReference>
<feature type="non-terminal residue" evidence="3">
    <location>
        <position position="1"/>
    </location>
</feature>
<proteinExistence type="inferred from homology"/>
<keyword evidence="4" id="KW-1185">Reference proteome</keyword>
<dbReference type="PANTHER" id="PTHR10824">
    <property type="entry name" value="ACYL-COENZYME A THIOESTERASE-RELATED"/>
    <property type="match status" value="1"/>
</dbReference>